<name>A0AAU0US32_9FIRM</name>
<keyword evidence="2" id="KW-1185">Reference proteome</keyword>
<dbReference type="Proteomes" id="UP001329915">
    <property type="component" value="Chromosome"/>
</dbReference>
<dbReference type="RefSeq" id="WP_366921469.1">
    <property type="nucleotide sequence ID" value="NZ_CP121694.1"/>
</dbReference>
<evidence type="ECO:0000313" key="1">
    <source>
        <dbReference type="EMBL" id="WRO22048.1"/>
    </source>
</evidence>
<evidence type="ECO:0008006" key="3">
    <source>
        <dbReference type="Google" id="ProtNLM"/>
    </source>
</evidence>
<reference evidence="1 2" key="1">
    <citation type="submission" date="2023-04" db="EMBL/GenBank/DDBJ databases">
        <authorList>
            <person name="Hsu D."/>
        </authorList>
    </citation>
    <scope>NUCLEOTIDE SEQUENCE [LARGE SCALE GENOMIC DNA]</scope>
    <source>
        <strain evidence="1 2">MK1</strain>
    </source>
</reference>
<organism evidence="1 2">
    <name type="scientific">Metallumcola ferriviriculae</name>
    <dbReference type="NCBI Taxonomy" id="3039180"/>
    <lineage>
        <taxon>Bacteria</taxon>
        <taxon>Bacillati</taxon>
        <taxon>Bacillota</taxon>
        <taxon>Clostridia</taxon>
        <taxon>Neomoorellales</taxon>
        <taxon>Desulfitibacteraceae</taxon>
        <taxon>Metallumcola</taxon>
    </lineage>
</organism>
<evidence type="ECO:0000313" key="2">
    <source>
        <dbReference type="Proteomes" id="UP001329915"/>
    </source>
</evidence>
<accession>A0AAU0US32</accession>
<dbReference type="KEGG" id="dbc:MFMK1_001869"/>
<dbReference type="EMBL" id="CP121694">
    <property type="protein sequence ID" value="WRO22048.1"/>
    <property type="molecule type" value="Genomic_DNA"/>
</dbReference>
<sequence length="51" mass="6063">MKKETTKEKRCANCFVCVANTELCPLNDNYRELSLDEWLKRLEGIKKKDKE</sequence>
<proteinExistence type="predicted"/>
<gene>
    <name evidence="1" type="ORF">MFMK1_001869</name>
</gene>
<dbReference type="AlphaFoldDB" id="A0AAU0US32"/>
<protein>
    <recommendedName>
        <fullName evidence="3">4Fe-4S ferredoxin-type domain-containing protein</fullName>
    </recommendedName>
</protein>